<feature type="non-terminal residue" evidence="7">
    <location>
        <position position="1"/>
    </location>
</feature>
<dbReference type="GO" id="GO:0005886">
    <property type="term" value="C:plasma membrane"/>
    <property type="evidence" value="ECO:0007669"/>
    <property type="project" value="UniProtKB-SubCell"/>
</dbReference>
<name>A0A195DPW8_9HYME</name>
<dbReference type="InterPro" id="IPR013604">
    <property type="entry name" value="7TM_chemorcpt"/>
</dbReference>
<dbReference type="AlphaFoldDB" id="A0A195DPW8"/>
<organism evidence="7 8">
    <name type="scientific">Trachymyrmex cornetzi</name>
    <dbReference type="NCBI Taxonomy" id="471704"/>
    <lineage>
        <taxon>Eukaryota</taxon>
        <taxon>Metazoa</taxon>
        <taxon>Ecdysozoa</taxon>
        <taxon>Arthropoda</taxon>
        <taxon>Hexapoda</taxon>
        <taxon>Insecta</taxon>
        <taxon>Pterygota</taxon>
        <taxon>Neoptera</taxon>
        <taxon>Endopterygota</taxon>
        <taxon>Hymenoptera</taxon>
        <taxon>Apocrita</taxon>
        <taxon>Aculeata</taxon>
        <taxon>Formicoidea</taxon>
        <taxon>Formicidae</taxon>
        <taxon>Myrmicinae</taxon>
        <taxon>Trachymyrmex</taxon>
    </lineage>
</organism>
<keyword evidence="8" id="KW-1185">Reference proteome</keyword>
<evidence type="ECO:0000256" key="4">
    <source>
        <dbReference type="ARBA" id="ARBA00022989"/>
    </source>
</evidence>
<evidence type="ECO:0000313" key="8">
    <source>
        <dbReference type="Proteomes" id="UP000078492"/>
    </source>
</evidence>
<keyword evidence="5 6" id="KW-0472">Membrane</keyword>
<feature type="transmembrane region" description="Helical" evidence="6">
    <location>
        <begin position="526"/>
        <end position="552"/>
    </location>
</feature>
<keyword evidence="3 6" id="KW-0812">Transmembrane</keyword>
<gene>
    <name evidence="7" type="ORF">ALC57_12961</name>
</gene>
<dbReference type="Proteomes" id="UP000078492">
    <property type="component" value="Unassembled WGS sequence"/>
</dbReference>
<accession>A0A195DPW8</accession>
<comment type="subcellular location">
    <subcellularLocation>
        <location evidence="1 6">Cell membrane</location>
        <topology evidence="1 6">Multi-pass membrane protein</topology>
    </subcellularLocation>
</comment>
<sequence length="561" mass="61408">ELPSHPGMHCYKSRQHAVKGMVMELNFVRKLSVPLRSNVGSAKKTTGWEDGGGSDGGGKIITISLKDSTNGSLSNRTRLGRIGIASVREGVGLPRTGEDESEGAISRNEDVCEESGSRCLPSCSREAKALSSPWRAMRGTLDTRRTNRSGVNDDEIAGGFIYFVCVALYSELLVSLFPSGLNYIGRPPDLFGGRILHRLNYISAIRNFGVTKWNLKTFNVARRFLALCASRTEGRFHDLAASCVLLTSNRHLSFHDLARPHCPVFQDMASLAQLIGAVRVRNQRVKSRRAAPSCTELHGCLPAALTRARVVRNNDGALTACALVLHPDVLSVLAAGLPQVTMVRVGHVVGAADGIGSQRTIRRALTQTFAVFGHDARRAPGAARLESYLSFSAASFSGVSSTRVSAINFTGKVRSEKMDPHGEIPTDNPCGAVINIEDELIPDEKIVELTERATRKVTLNFAIFFKIFSQRIYLASMQAREIRTFNGKLKTTPYFQCIAYFSRTNALQLFSLQLMHRKNIFSAKGIIIDATLLTELVGGITMYIIILIQFLLMWNSCGGQS</sequence>
<keyword evidence="4 6" id="KW-1133">Transmembrane helix</keyword>
<dbReference type="GO" id="GO:0050909">
    <property type="term" value="P:sensory perception of taste"/>
    <property type="evidence" value="ECO:0007669"/>
    <property type="project" value="InterPro"/>
</dbReference>
<evidence type="ECO:0000256" key="5">
    <source>
        <dbReference type="ARBA" id="ARBA00023136"/>
    </source>
</evidence>
<protein>
    <recommendedName>
        <fullName evidence="6">Gustatory receptor</fullName>
    </recommendedName>
</protein>
<evidence type="ECO:0000256" key="1">
    <source>
        <dbReference type="ARBA" id="ARBA00004651"/>
    </source>
</evidence>
<evidence type="ECO:0000313" key="7">
    <source>
        <dbReference type="EMBL" id="KYN14852.1"/>
    </source>
</evidence>
<proteinExistence type="inferred from homology"/>
<dbReference type="EMBL" id="KQ980653">
    <property type="protein sequence ID" value="KYN14852.1"/>
    <property type="molecule type" value="Genomic_DNA"/>
</dbReference>
<evidence type="ECO:0000256" key="6">
    <source>
        <dbReference type="RuleBase" id="RU363108"/>
    </source>
</evidence>
<dbReference type="STRING" id="471704.A0A195DPW8"/>
<evidence type="ECO:0000256" key="2">
    <source>
        <dbReference type="ARBA" id="ARBA00022475"/>
    </source>
</evidence>
<dbReference type="GO" id="GO:0007165">
    <property type="term" value="P:signal transduction"/>
    <property type="evidence" value="ECO:0007669"/>
    <property type="project" value="UniProtKB-KW"/>
</dbReference>
<keyword evidence="6" id="KW-0675">Receptor</keyword>
<comment type="similarity">
    <text evidence="6">Belongs to the insect chemoreceptor superfamily. Gustatory receptor (GR) family.</text>
</comment>
<comment type="caution">
    <text evidence="6">Lacks conserved residue(s) required for the propagation of feature annotation.</text>
</comment>
<evidence type="ECO:0000256" key="3">
    <source>
        <dbReference type="ARBA" id="ARBA00022692"/>
    </source>
</evidence>
<dbReference type="Pfam" id="PF08395">
    <property type="entry name" value="7tm_7"/>
    <property type="match status" value="1"/>
</dbReference>
<keyword evidence="6" id="KW-0807">Transducer</keyword>
<keyword evidence="2 6" id="KW-1003">Cell membrane</keyword>
<reference evidence="7 8" key="1">
    <citation type="submission" date="2015-09" db="EMBL/GenBank/DDBJ databases">
        <title>Trachymyrmex cornetzi WGS genome.</title>
        <authorList>
            <person name="Nygaard S."/>
            <person name="Hu H."/>
            <person name="Boomsma J."/>
            <person name="Zhang G."/>
        </authorList>
    </citation>
    <scope>NUCLEOTIDE SEQUENCE [LARGE SCALE GENOMIC DNA]</scope>
    <source>
        <strain evidence="7">Tcor2-1</strain>
        <tissue evidence="7">Whole body</tissue>
    </source>
</reference>
<comment type="function">
    <text evidence="6">Gustatory receptor which mediates acceptance or avoidance behavior, depending on its substrates.</text>
</comment>